<organism evidence="2">
    <name type="scientific">Medicago truncatula</name>
    <name type="common">Barrel medic</name>
    <name type="synonym">Medicago tribuloides</name>
    <dbReference type="NCBI Taxonomy" id="3880"/>
    <lineage>
        <taxon>Eukaryota</taxon>
        <taxon>Viridiplantae</taxon>
        <taxon>Streptophyta</taxon>
        <taxon>Embryophyta</taxon>
        <taxon>Tracheophyta</taxon>
        <taxon>Spermatophyta</taxon>
        <taxon>Magnoliopsida</taxon>
        <taxon>eudicotyledons</taxon>
        <taxon>Gunneridae</taxon>
        <taxon>Pentapetalae</taxon>
        <taxon>rosids</taxon>
        <taxon>fabids</taxon>
        <taxon>Fabales</taxon>
        <taxon>Fabaceae</taxon>
        <taxon>Papilionoideae</taxon>
        <taxon>50 kb inversion clade</taxon>
        <taxon>NPAAA clade</taxon>
        <taxon>Hologalegina</taxon>
        <taxon>IRL clade</taxon>
        <taxon>Trifolieae</taxon>
        <taxon>Medicago</taxon>
    </lineage>
</organism>
<name>I3SCA4_MEDTR</name>
<feature type="region of interest" description="Disordered" evidence="1">
    <location>
        <begin position="58"/>
        <end position="85"/>
    </location>
</feature>
<feature type="region of interest" description="Disordered" evidence="1">
    <location>
        <begin position="1"/>
        <end position="20"/>
    </location>
</feature>
<feature type="compositionally biased region" description="Basic and acidic residues" evidence="1">
    <location>
        <begin position="1"/>
        <end position="11"/>
    </location>
</feature>
<reference evidence="2" key="1">
    <citation type="submission" date="2012-05" db="EMBL/GenBank/DDBJ databases">
        <authorList>
            <person name="Krishnakumar V."/>
            <person name="Cheung F."/>
            <person name="Xiao Y."/>
            <person name="Chan A."/>
            <person name="Moskal W.A."/>
            <person name="Town C.D."/>
        </authorList>
    </citation>
    <scope>NUCLEOTIDE SEQUENCE</scope>
</reference>
<dbReference type="EMBL" id="BT138101">
    <property type="protein sequence ID" value="AFK37896.1"/>
    <property type="molecule type" value="mRNA"/>
</dbReference>
<feature type="compositionally biased region" description="Polar residues" evidence="1">
    <location>
        <begin position="72"/>
        <end position="85"/>
    </location>
</feature>
<evidence type="ECO:0000256" key="1">
    <source>
        <dbReference type="SAM" id="MobiDB-lite"/>
    </source>
</evidence>
<protein>
    <submittedName>
        <fullName evidence="2">Uncharacterized protein</fullName>
    </submittedName>
</protein>
<dbReference type="AlphaFoldDB" id="I3SCA4"/>
<evidence type="ECO:0000313" key="2">
    <source>
        <dbReference type="EMBL" id="AFK37896.1"/>
    </source>
</evidence>
<proteinExistence type="evidence at transcript level"/>
<accession>I3SCA4</accession>
<sequence length="85" mass="8797">MVRGEPDELRGESGGVLAAGNKEGNGLIERAFVFVEFSSALKGTPAFASASNDLTRRQVSGSESHCEKSSSATTGLDFNAKGDTS</sequence>